<dbReference type="AlphaFoldDB" id="A0A9W8NSW5"/>
<dbReference type="EMBL" id="JANVFU010000015">
    <property type="protein sequence ID" value="KAJ3740188.1"/>
    <property type="molecule type" value="Genomic_DNA"/>
</dbReference>
<protein>
    <submittedName>
        <fullName evidence="1">Uncharacterized protein</fullName>
    </submittedName>
</protein>
<sequence>MLPDELLHSTVEYIAYTPEPPDCDFLGFHFKSVSPALLSLSQVNRRMRRICVPFLFSYLRVVNVAEAMKLMDLCRTGSIIPSLIRVLLLSASYYAQKEGHKILRQVLPCLHHLSCIHLRIPRPSIDLFTTVLEQPTVSTVLMRSLDNLPGGFSKLNLSKLVLKHTSVAFPRFSTLETCIRRGARMASLDIHRPDLLDESFGPRIFTGLQELNLFVCYFPVSFSWLPAFASGHPSLNKMWLLDDKKHYFDRHTPYFIHSFVEGCHRQELSECFDITRVGLSRVNQSSQEWRVTGMTIVTKFASTSLIEILSLICSSFPAIEVLSFDLDRHKDTYHIDDIVSVLAGFSCLRVLYISHLYNRIESGRKTSWKLVRQLETNDVCKILAATAESAFLCYASRLAKQIASLSALHIDDMGYEHEKSRYGRRWWLKGWLHVRASSRDIEGELRMLTDH</sequence>
<accession>A0A9W8NSW5</accession>
<keyword evidence="2" id="KW-1185">Reference proteome</keyword>
<gene>
    <name evidence="1" type="ORF">DFH05DRAFT_458058</name>
</gene>
<dbReference type="Proteomes" id="UP001142393">
    <property type="component" value="Unassembled WGS sequence"/>
</dbReference>
<evidence type="ECO:0000313" key="1">
    <source>
        <dbReference type="EMBL" id="KAJ3740188.1"/>
    </source>
</evidence>
<reference evidence="1 2" key="1">
    <citation type="journal article" date="2023" name="Proc. Natl. Acad. Sci. U.S.A.">
        <title>A global phylogenomic analysis of the shiitake genus Lentinula.</title>
        <authorList>
            <person name="Sierra-Patev S."/>
            <person name="Min B."/>
            <person name="Naranjo-Ortiz M."/>
            <person name="Looney B."/>
            <person name="Konkel Z."/>
            <person name="Slot J.C."/>
            <person name="Sakamoto Y."/>
            <person name="Steenwyk J.L."/>
            <person name="Rokas A."/>
            <person name="Carro J."/>
            <person name="Camarero S."/>
            <person name="Ferreira P."/>
            <person name="Molpeceres G."/>
            <person name="Ruiz-Duenas F.J."/>
            <person name="Serrano A."/>
            <person name="Henrissat B."/>
            <person name="Drula E."/>
            <person name="Hughes K.W."/>
            <person name="Mata J.L."/>
            <person name="Ishikawa N.K."/>
            <person name="Vargas-Isla R."/>
            <person name="Ushijima S."/>
            <person name="Smith C.A."/>
            <person name="Donoghue J."/>
            <person name="Ahrendt S."/>
            <person name="Andreopoulos W."/>
            <person name="He G."/>
            <person name="LaButti K."/>
            <person name="Lipzen A."/>
            <person name="Ng V."/>
            <person name="Riley R."/>
            <person name="Sandor L."/>
            <person name="Barry K."/>
            <person name="Martinez A.T."/>
            <person name="Xiao Y."/>
            <person name="Gibbons J.G."/>
            <person name="Terashima K."/>
            <person name="Grigoriev I.V."/>
            <person name="Hibbett D."/>
        </authorList>
    </citation>
    <scope>NUCLEOTIDE SEQUENCE [LARGE SCALE GENOMIC DNA]</scope>
    <source>
        <strain evidence="1 2">TFB7810</strain>
    </source>
</reference>
<organism evidence="1 2">
    <name type="scientific">Lentinula detonsa</name>
    <dbReference type="NCBI Taxonomy" id="2804962"/>
    <lineage>
        <taxon>Eukaryota</taxon>
        <taxon>Fungi</taxon>
        <taxon>Dikarya</taxon>
        <taxon>Basidiomycota</taxon>
        <taxon>Agaricomycotina</taxon>
        <taxon>Agaricomycetes</taxon>
        <taxon>Agaricomycetidae</taxon>
        <taxon>Agaricales</taxon>
        <taxon>Marasmiineae</taxon>
        <taxon>Omphalotaceae</taxon>
        <taxon>Lentinula</taxon>
    </lineage>
</organism>
<dbReference type="SUPFAM" id="SSF52047">
    <property type="entry name" value="RNI-like"/>
    <property type="match status" value="1"/>
</dbReference>
<comment type="caution">
    <text evidence="1">The sequence shown here is derived from an EMBL/GenBank/DDBJ whole genome shotgun (WGS) entry which is preliminary data.</text>
</comment>
<name>A0A9W8NSW5_9AGAR</name>
<proteinExistence type="predicted"/>
<evidence type="ECO:0000313" key="2">
    <source>
        <dbReference type="Proteomes" id="UP001142393"/>
    </source>
</evidence>